<evidence type="ECO:0000313" key="10">
    <source>
        <dbReference type="Proteomes" id="UP001152755"/>
    </source>
</evidence>
<feature type="transmembrane region" description="Helical" evidence="8">
    <location>
        <begin position="12"/>
        <end position="34"/>
    </location>
</feature>
<organism evidence="9 10">
    <name type="scientific">Speluncibacter jeojiensis</name>
    <dbReference type="NCBI Taxonomy" id="2710754"/>
    <lineage>
        <taxon>Bacteria</taxon>
        <taxon>Bacillati</taxon>
        <taxon>Actinomycetota</taxon>
        <taxon>Actinomycetes</taxon>
        <taxon>Mycobacteriales</taxon>
        <taxon>Speluncibacteraceae</taxon>
        <taxon>Speluncibacter</taxon>
    </lineage>
</organism>
<keyword evidence="10" id="KW-1185">Reference proteome</keyword>
<dbReference type="GO" id="GO:0008324">
    <property type="term" value="F:monoatomic cation transmembrane transporter activity"/>
    <property type="evidence" value="ECO:0007669"/>
    <property type="project" value="InterPro"/>
</dbReference>
<dbReference type="InterPro" id="IPR002758">
    <property type="entry name" value="Cation_antiport_E"/>
</dbReference>
<proteinExistence type="inferred from homology"/>
<evidence type="ECO:0000256" key="8">
    <source>
        <dbReference type="SAM" id="Phobius"/>
    </source>
</evidence>
<evidence type="ECO:0000256" key="7">
    <source>
        <dbReference type="SAM" id="MobiDB-lite"/>
    </source>
</evidence>
<evidence type="ECO:0000256" key="4">
    <source>
        <dbReference type="ARBA" id="ARBA00022692"/>
    </source>
</evidence>
<evidence type="ECO:0000256" key="5">
    <source>
        <dbReference type="ARBA" id="ARBA00022989"/>
    </source>
</evidence>
<evidence type="ECO:0000256" key="2">
    <source>
        <dbReference type="ARBA" id="ARBA00006228"/>
    </source>
</evidence>
<reference evidence="9" key="1">
    <citation type="submission" date="2022-08" db="EMBL/GenBank/DDBJ databases">
        <title>Genome analysis of Corynebacteriales strain.</title>
        <authorList>
            <person name="Lee S.D."/>
        </authorList>
    </citation>
    <scope>NUCLEOTIDE SEQUENCE</scope>
    <source>
        <strain evidence="9">D3-21</strain>
    </source>
</reference>
<dbReference type="EMBL" id="JANRHA010000012">
    <property type="protein sequence ID" value="MDG3016274.1"/>
    <property type="molecule type" value="Genomic_DNA"/>
</dbReference>
<keyword evidence="5 8" id="KW-1133">Transmembrane helix</keyword>
<dbReference type="Proteomes" id="UP001152755">
    <property type="component" value="Unassembled WGS sequence"/>
</dbReference>
<dbReference type="PANTHER" id="PTHR34584">
    <property type="entry name" value="NA(+)/H(+) ANTIPORTER SUBUNIT E1"/>
    <property type="match status" value="1"/>
</dbReference>
<dbReference type="GO" id="GO:0005886">
    <property type="term" value="C:plasma membrane"/>
    <property type="evidence" value="ECO:0007669"/>
    <property type="project" value="UniProtKB-SubCell"/>
</dbReference>
<sequence>MRSFRERFSTPLTTRDVLIRLWVLAWLTFVWVLLWGDFTIANVVGGLIVGFLIMLLLPLPQVPVEGRLHPLSALRLAGRIAVDLVVSSVQLAWLAIRPGPPPLSAMYRTQVAVKSDVVLSLLVNAINLIPGTLVLEIDRVRRLLYIHVLDVGTPQAVGRFRHQTHRLERLFIRAFERDDDWHPSDFHVDDEHDAPETTGEPEERP</sequence>
<dbReference type="AlphaFoldDB" id="A0A9X4M3R2"/>
<dbReference type="RefSeq" id="WP_332520455.1">
    <property type="nucleotide sequence ID" value="NZ_JANRHA010000012.1"/>
</dbReference>
<evidence type="ECO:0000256" key="1">
    <source>
        <dbReference type="ARBA" id="ARBA00004651"/>
    </source>
</evidence>
<comment type="caution">
    <text evidence="9">The sequence shown here is derived from an EMBL/GenBank/DDBJ whole genome shotgun (WGS) entry which is preliminary data.</text>
</comment>
<evidence type="ECO:0000256" key="3">
    <source>
        <dbReference type="ARBA" id="ARBA00022475"/>
    </source>
</evidence>
<keyword evidence="4 8" id="KW-0812">Transmembrane</keyword>
<dbReference type="Pfam" id="PF01899">
    <property type="entry name" value="MNHE"/>
    <property type="match status" value="1"/>
</dbReference>
<keyword evidence="3" id="KW-1003">Cell membrane</keyword>
<keyword evidence="6 8" id="KW-0472">Membrane</keyword>
<feature type="region of interest" description="Disordered" evidence="7">
    <location>
        <begin position="182"/>
        <end position="205"/>
    </location>
</feature>
<dbReference type="NCBIfam" id="NF006521">
    <property type="entry name" value="PRK08965.1-5"/>
    <property type="match status" value="1"/>
</dbReference>
<evidence type="ECO:0000313" key="9">
    <source>
        <dbReference type="EMBL" id="MDG3016274.1"/>
    </source>
</evidence>
<comment type="subcellular location">
    <subcellularLocation>
        <location evidence="1">Cell membrane</location>
        <topology evidence="1">Multi-pass membrane protein</topology>
    </subcellularLocation>
</comment>
<comment type="similarity">
    <text evidence="2">Belongs to the CPA3 antiporters (TC 2.A.63) subunit E family.</text>
</comment>
<evidence type="ECO:0000256" key="6">
    <source>
        <dbReference type="ARBA" id="ARBA00023136"/>
    </source>
</evidence>
<name>A0A9X4M3R2_9ACTN</name>
<gene>
    <name evidence="9" type="ORF">NVS88_17095</name>
</gene>
<dbReference type="PANTHER" id="PTHR34584:SF1">
    <property type="entry name" value="NA(+)_H(+) ANTIPORTER SUBUNIT E1"/>
    <property type="match status" value="1"/>
</dbReference>
<feature type="transmembrane region" description="Helical" evidence="8">
    <location>
        <begin position="40"/>
        <end position="59"/>
    </location>
</feature>
<protein>
    <submittedName>
        <fullName evidence="9">Na+/H+ antiporter subunit E</fullName>
    </submittedName>
</protein>
<accession>A0A9X4M3R2</accession>